<comment type="caution">
    <text evidence="6">The sequence shown here is derived from an EMBL/GenBank/DDBJ whole genome shotgun (WGS) entry which is preliminary data.</text>
</comment>
<keyword evidence="3" id="KW-0547">Nucleotide-binding</keyword>
<dbReference type="SUPFAM" id="SSF52540">
    <property type="entry name" value="P-loop containing nucleoside triphosphate hydrolases"/>
    <property type="match status" value="1"/>
</dbReference>
<dbReference type="EMBL" id="JACHEX010000002">
    <property type="protein sequence ID" value="MBB6062603.1"/>
    <property type="molecule type" value="Genomic_DNA"/>
</dbReference>
<dbReference type="Pfam" id="PF00005">
    <property type="entry name" value="ABC_tran"/>
    <property type="match status" value="1"/>
</dbReference>
<dbReference type="InterPro" id="IPR027417">
    <property type="entry name" value="P-loop_NTPase"/>
</dbReference>
<dbReference type="AlphaFoldDB" id="A0A841GRR4"/>
<name>A0A841GRR4_9BACT</name>
<gene>
    <name evidence="6" type="ORF">HNP65_001041</name>
</gene>
<evidence type="ECO:0000259" key="5">
    <source>
        <dbReference type="PROSITE" id="PS50893"/>
    </source>
</evidence>
<dbReference type="CDD" id="cd03230">
    <property type="entry name" value="ABC_DR_subfamily_A"/>
    <property type="match status" value="1"/>
</dbReference>
<evidence type="ECO:0000256" key="4">
    <source>
        <dbReference type="ARBA" id="ARBA00022840"/>
    </source>
</evidence>
<proteinExistence type="inferred from homology"/>
<dbReference type="PROSITE" id="PS00211">
    <property type="entry name" value="ABC_TRANSPORTER_1"/>
    <property type="match status" value="1"/>
</dbReference>
<evidence type="ECO:0000256" key="3">
    <source>
        <dbReference type="ARBA" id="ARBA00022741"/>
    </source>
</evidence>
<organism evidence="6 7">
    <name type="scientific">Thermosipho japonicus</name>
    <dbReference type="NCBI Taxonomy" id="90323"/>
    <lineage>
        <taxon>Bacteria</taxon>
        <taxon>Thermotogati</taxon>
        <taxon>Thermotogota</taxon>
        <taxon>Thermotogae</taxon>
        <taxon>Thermotogales</taxon>
        <taxon>Fervidobacteriaceae</taxon>
        <taxon>Thermosipho</taxon>
    </lineage>
</organism>
<dbReference type="GO" id="GO:0005524">
    <property type="term" value="F:ATP binding"/>
    <property type="evidence" value="ECO:0007669"/>
    <property type="project" value="UniProtKB-KW"/>
</dbReference>
<keyword evidence="2" id="KW-0813">Transport</keyword>
<dbReference type="InterPro" id="IPR017871">
    <property type="entry name" value="ABC_transporter-like_CS"/>
</dbReference>
<evidence type="ECO:0000313" key="6">
    <source>
        <dbReference type="EMBL" id="MBB6062603.1"/>
    </source>
</evidence>
<dbReference type="PROSITE" id="PS50893">
    <property type="entry name" value="ABC_TRANSPORTER_2"/>
    <property type="match status" value="1"/>
</dbReference>
<feature type="domain" description="ABC transporter" evidence="5">
    <location>
        <begin position="2"/>
        <end position="227"/>
    </location>
</feature>
<dbReference type="PANTHER" id="PTHR42711:SF5">
    <property type="entry name" value="ABC TRANSPORTER ATP-BINDING PROTEIN NATA"/>
    <property type="match status" value="1"/>
</dbReference>
<reference evidence="6 7" key="1">
    <citation type="submission" date="2020-08" db="EMBL/GenBank/DDBJ databases">
        <title>Genomic Encyclopedia of Type Strains, Phase IV (KMG-IV): sequencing the most valuable type-strain genomes for metagenomic binning, comparative biology and taxonomic classification.</title>
        <authorList>
            <person name="Goeker M."/>
        </authorList>
    </citation>
    <scope>NUCLEOTIDE SEQUENCE [LARGE SCALE GENOMIC DNA]</scope>
    <source>
        <strain evidence="6 7">DSM 13481</strain>
    </source>
</reference>
<accession>A0A841GRR4</accession>
<keyword evidence="7" id="KW-1185">Reference proteome</keyword>
<dbReference type="InterPro" id="IPR050763">
    <property type="entry name" value="ABC_transporter_ATP-binding"/>
</dbReference>
<dbReference type="RefSeq" id="WP_184619258.1">
    <property type="nucleotide sequence ID" value="NZ_JACHEX010000002.1"/>
</dbReference>
<comment type="similarity">
    <text evidence="1">Belongs to the ABC transporter superfamily.</text>
</comment>
<dbReference type="SMART" id="SM00382">
    <property type="entry name" value="AAA"/>
    <property type="match status" value="1"/>
</dbReference>
<dbReference type="InterPro" id="IPR003593">
    <property type="entry name" value="AAA+_ATPase"/>
</dbReference>
<keyword evidence="4 6" id="KW-0067">ATP-binding</keyword>
<evidence type="ECO:0000256" key="1">
    <source>
        <dbReference type="ARBA" id="ARBA00005417"/>
    </source>
</evidence>
<evidence type="ECO:0000313" key="7">
    <source>
        <dbReference type="Proteomes" id="UP000555828"/>
    </source>
</evidence>
<evidence type="ECO:0000256" key="2">
    <source>
        <dbReference type="ARBA" id="ARBA00022448"/>
    </source>
</evidence>
<dbReference type="Gene3D" id="3.40.50.300">
    <property type="entry name" value="P-loop containing nucleotide triphosphate hydrolases"/>
    <property type="match status" value="1"/>
</dbReference>
<dbReference type="PANTHER" id="PTHR42711">
    <property type="entry name" value="ABC TRANSPORTER ATP-BINDING PROTEIN"/>
    <property type="match status" value="1"/>
</dbReference>
<dbReference type="Proteomes" id="UP000555828">
    <property type="component" value="Unassembled WGS sequence"/>
</dbReference>
<dbReference type="InterPro" id="IPR003439">
    <property type="entry name" value="ABC_transporter-like_ATP-bd"/>
</dbReference>
<sequence length="285" mass="32787">MIKVKNLKKYYGKNVGIEDVSFEVKEGEIVGLIGPNGAGKTTTIRILTGFLTPNNGEAYIDNKKMPFEIDKVKKNIGYIPGEVNFYGDMKIKDFLKFNRAFYQNIDQDYEKYIIKTLGIDLNKKFKELSLGNKKKIAILQALVHKPKYLILDEPTSGLDPLVQQKFYDLLEEHKKNGAAILFSSHILSEVEKLCDKFAMIKEGNIVKFGNIESLKDFSIKLVNVYGLKECDLIKKYSFKKDSKSYTFEIRSIELKTFLNDLLNCEFKDIEIKNPALEDVFLKLYK</sequence>
<dbReference type="GO" id="GO:0016887">
    <property type="term" value="F:ATP hydrolysis activity"/>
    <property type="evidence" value="ECO:0007669"/>
    <property type="project" value="InterPro"/>
</dbReference>
<protein>
    <submittedName>
        <fullName evidence="6">ABC-2 type transport system ATP-binding protein</fullName>
    </submittedName>
</protein>